<proteinExistence type="predicted"/>
<keyword evidence="2" id="KW-1185">Reference proteome</keyword>
<dbReference type="EMBL" id="RIBZ01000273">
    <property type="protein sequence ID" value="RNG21631.1"/>
    <property type="molecule type" value="Genomic_DNA"/>
</dbReference>
<dbReference type="RefSeq" id="WP_123102185.1">
    <property type="nucleotide sequence ID" value="NZ_RIBZ01000273.1"/>
</dbReference>
<sequence length="132" mass="14697">MSEQPINPRLAEDIQWREKRGPARYQNWTEKPVRYFTVIDQDDGSILGYVWAGDEDDAAFYEPRTEGGSRAVNHGMVWLNRLREGKGRGLRATQTLHELYGKSEPAGNGRPLPGSLAHAPNAAVVKALAQTP</sequence>
<reference evidence="1 2" key="1">
    <citation type="submission" date="2018-11" db="EMBL/GenBank/DDBJ databases">
        <title>The Potential of Streptomyces as Biocontrol Agents against the Tomato grey mould, Botrytis cinerea (Gray mold) Frontiers in Microbiology.</title>
        <authorList>
            <person name="Li D."/>
        </authorList>
    </citation>
    <scope>NUCLEOTIDE SEQUENCE [LARGE SCALE GENOMIC DNA]</scope>
    <source>
        <strain evidence="1 2">NEAU-LD23</strain>
    </source>
</reference>
<organism evidence="1 2">
    <name type="scientific">Streptomyces botrytidirepellens</name>
    <dbReference type="NCBI Taxonomy" id="2486417"/>
    <lineage>
        <taxon>Bacteria</taxon>
        <taxon>Bacillati</taxon>
        <taxon>Actinomycetota</taxon>
        <taxon>Actinomycetes</taxon>
        <taxon>Kitasatosporales</taxon>
        <taxon>Streptomycetaceae</taxon>
        <taxon>Streptomyces</taxon>
    </lineage>
</organism>
<evidence type="ECO:0000313" key="2">
    <source>
        <dbReference type="Proteomes" id="UP000275401"/>
    </source>
</evidence>
<dbReference type="AlphaFoldDB" id="A0A3M8VYW5"/>
<accession>A0A3M8VYW5</accession>
<protein>
    <submittedName>
        <fullName evidence="1">Uncharacterized protein</fullName>
    </submittedName>
</protein>
<name>A0A3M8VYW5_9ACTN</name>
<evidence type="ECO:0000313" key="1">
    <source>
        <dbReference type="EMBL" id="RNG21631.1"/>
    </source>
</evidence>
<gene>
    <name evidence="1" type="ORF">EEJ42_22270</name>
</gene>
<dbReference type="Proteomes" id="UP000275401">
    <property type="component" value="Unassembled WGS sequence"/>
</dbReference>
<comment type="caution">
    <text evidence="1">The sequence shown here is derived from an EMBL/GenBank/DDBJ whole genome shotgun (WGS) entry which is preliminary data.</text>
</comment>